<proteinExistence type="predicted"/>
<evidence type="ECO:0000313" key="4">
    <source>
        <dbReference type="EMBL" id="KAK3168561.1"/>
    </source>
</evidence>
<feature type="transmembrane region" description="Helical" evidence="2">
    <location>
        <begin position="267"/>
        <end position="288"/>
    </location>
</feature>
<evidence type="ECO:0008006" key="6">
    <source>
        <dbReference type="Google" id="ProtNLM"/>
    </source>
</evidence>
<feature type="signal peptide" evidence="3">
    <location>
        <begin position="1"/>
        <end position="32"/>
    </location>
</feature>
<dbReference type="InterPro" id="IPR028000">
    <property type="entry name" value="Pma1"/>
</dbReference>
<keyword evidence="2" id="KW-1133">Transmembrane helix</keyword>
<keyword evidence="2" id="KW-0812">Transmembrane</keyword>
<name>A0AAD9Z092_9LECA</name>
<keyword evidence="5" id="KW-1185">Reference proteome</keyword>
<dbReference type="EMBL" id="JASNWA010000010">
    <property type="protein sequence ID" value="KAK3168561.1"/>
    <property type="molecule type" value="Genomic_DNA"/>
</dbReference>
<keyword evidence="3" id="KW-0732">Signal</keyword>
<feature type="region of interest" description="Disordered" evidence="1">
    <location>
        <begin position="297"/>
        <end position="380"/>
    </location>
</feature>
<sequence>MEFRKNNGGRANLVSMLFCVLFLLSYTGFASAGLLQWRQEGDGETSTSAADGAATETSTLESATETGTPEVAGPTAVVATIASSAPTMTSIANTTVTKSAEEASLTSASAAATATGSGLNGTNDPNMCHVNKTEDGDFLGNPFCKPTPGQIVLIDKSIEVQWDTSIFEPNSTDTIWLSYFDNSEELTASESSVFKEDAPDTQGSLIINMTHSFLNKTHGSPANLTLFLVSEGKTLTGPTFMLSNATNTTHTSPSSSSGSNKKLGEEVGIPIGLVVFGVALVGLGAFICMRKRAGRGYGVGRSKGQRAAPAAVATGRGHRRDPSFHDEPTRGVELQNRNRGSTGGDDNWDWGSPVSSPTTGGRGSNAFRDELGRQRNSRGF</sequence>
<dbReference type="AlphaFoldDB" id="A0AAD9Z092"/>
<organism evidence="4 5">
    <name type="scientific">Lepraria neglecta</name>
    <dbReference type="NCBI Taxonomy" id="209136"/>
    <lineage>
        <taxon>Eukaryota</taxon>
        <taxon>Fungi</taxon>
        <taxon>Dikarya</taxon>
        <taxon>Ascomycota</taxon>
        <taxon>Pezizomycotina</taxon>
        <taxon>Lecanoromycetes</taxon>
        <taxon>OSLEUM clade</taxon>
        <taxon>Lecanoromycetidae</taxon>
        <taxon>Lecanorales</taxon>
        <taxon>Lecanorineae</taxon>
        <taxon>Stereocaulaceae</taxon>
        <taxon>Lepraria</taxon>
    </lineage>
</organism>
<feature type="compositionally biased region" description="Basic and acidic residues" evidence="1">
    <location>
        <begin position="320"/>
        <end position="330"/>
    </location>
</feature>
<gene>
    <name evidence="4" type="ORF">OEA41_005009</name>
</gene>
<feature type="region of interest" description="Disordered" evidence="1">
    <location>
        <begin position="241"/>
        <end position="261"/>
    </location>
</feature>
<comment type="caution">
    <text evidence="4">The sequence shown here is derived from an EMBL/GenBank/DDBJ whole genome shotgun (WGS) entry which is preliminary data.</text>
</comment>
<dbReference type="Pfam" id="PF14610">
    <property type="entry name" value="Psg1"/>
    <property type="match status" value="1"/>
</dbReference>
<feature type="compositionally biased region" description="Low complexity" evidence="1">
    <location>
        <begin position="243"/>
        <end position="260"/>
    </location>
</feature>
<protein>
    <recommendedName>
        <fullName evidence="6">Mid2 domain-containing protein</fullName>
    </recommendedName>
</protein>
<accession>A0AAD9Z092</accession>
<evidence type="ECO:0000256" key="2">
    <source>
        <dbReference type="SAM" id="Phobius"/>
    </source>
</evidence>
<feature type="region of interest" description="Disordered" evidence="1">
    <location>
        <begin position="43"/>
        <end position="72"/>
    </location>
</feature>
<evidence type="ECO:0000313" key="5">
    <source>
        <dbReference type="Proteomes" id="UP001276659"/>
    </source>
</evidence>
<keyword evidence="2" id="KW-0472">Membrane</keyword>
<feature type="chain" id="PRO_5042232706" description="Mid2 domain-containing protein" evidence="3">
    <location>
        <begin position="33"/>
        <end position="380"/>
    </location>
</feature>
<evidence type="ECO:0000256" key="3">
    <source>
        <dbReference type="SAM" id="SignalP"/>
    </source>
</evidence>
<evidence type="ECO:0000256" key="1">
    <source>
        <dbReference type="SAM" id="MobiDB-lite"/>
    </source>
</evidence>
<reference evidence="4" key="1">
    <citation type="submission" date="2022-11" db="EMBL/GenBank/DDBJ databases">
        <title>Chromosomal genome sequence assembly and mating type (MAT) locus characterization of the leprose asexual lichenized fungus Lepraria neglecta (Nyl.) Erichsen.</title>
        <authorList>
            <person name="Allen J.L."/>
            <person name="Pfeffer B."/>
        </authorList>
    </citation>
    <scope>NUCLEOTIDE SEQUENCE</scope>
    <source>
        <strain evidence="4">Allen 5258</strain>
    </source>
</reference>
<dbReference type="Proteomes" id="UP001276659">
    <property type="component" value="Unassembled WGS sequence"/>
</dbReference>
<feature type="compositionally biased region" description="Low complexity" evidence="1">
    <location>
        <begin position="52"/>
        <end position="68"/>
    </location>
</feature>